<organism evidence="1 2">
    <name type="scientific">Coccidioides immitis H538.4</name>
    <dbReference type="NCBI Taxonomy" id="396776"/>
    <lineage>
        <taxon>Eukaryota</taxon>
        <taxon>Fungi</taxon>
        <taxon>Dikarya</taxon>
        <taxon>Ascomycota</taxon>
        <taxon>Pezizomycotina</taxon>
        <taxon>Eurotiomycetes</taxon>
        <taxon>Eurotiomycetidae</taxon>
        <taxon>Onygenales</taxon>
        <taxon>Onygenaceae</taxon>
        <taxon>Coccidioides</taxon>
    </lineage>
</organism>
<evidence type="ECO:0000313" key="2">
    <source>
        <dbReference type="Proteomes" id="UP000054563"/>
    </source>
</evidence>
<dbReference type="Proteomes" id="UP000054563">
    <property type="component" value="Unassembled WGS sequence"/>
</dbReference>
<protein>
    <submittedName>
        <fullName evidence="1">Uncharacterized protein</fullName>
    </submittedName>
</protein>
<proteinExistence type="predicted"/>
<evidence type="ECO:0000313" key="1">
    <source>
        <dbReference type="EMBL" id="KMU91321.1"/>
    </source>
</evidence>
<dbReference type="EMBL" id="DS017034">
    <property type="protein sequence ID" value="KMU91321.1"/>
    <property type="molecule type" value="Genomic_DNA"/>
</dbReference>
<name>A0A0J8S3B0_COCIT</name>
<dbReference type="AlphaFoldDB" id="A0A0J8S3B0"/>
<accession>A0A0J8S3B0</accession>
<gene>
    <name evidence="1" type="ORF">CIHG_09198</name>
</gene>
<reference evidence="2" key="1">
    <citation type="journal article" date="2010" name="Genome Res.">
        <title>Population genomic sequencing of Coccidioides fungi reveals recent hybridization and transposon control.</title>
        <authorList>
            <person name="Neafsey D.E."/>
            <person name="Barker B.M."/>
            <person name="Sharpton T.J."/>
            <person name="Stajich J.E."/>
            <person name="Park D.J."/>
            <person name="Whiston E."/>
            <person name="Hung C.-Y."/>
            <person name="McMahan C."/>
            <person name="White J."/>
            <person name="Sykes S."/>
            <person name="Heiman D."/>
            <person name="Young S."/>
            <person name="Zeng Q."/>
            <person name="Abouelleil A."/>
            <person name="Aftuck L."/>
            <person name="Bessette D."/>
            <person name="Brown A."/>
            <person name="FitzGerald M."/>
            <person name="Lui A."/>
            <person name="Macdonald J.P."/>
            <person name="Priest M."/>
            <person name="Orbach M.J."/>
            <person name="Galgiani J.N."/>
            <person name="Kirkland T.N."/>
            <person name="Cole G.T."/>
            <person name="Birren B.W."/>
            <person name="Henn M.R."/>
            <person name="Taylor J.W."/>
            <person name="Rounsley S.D."/>
        </authorList>
    </citation>
    <scope>NUCLEOTIDE SEQUENCE [LARGE SCALE GENOMIC DNA]</scope>
    <source>
        <strain evidence="2">H538.4</strain>
    </source>
</reference>
<sequence length="113" mass="12310">MLAFLYASLPSALSYPEDVRIVPRLSAGLHALALAPALSGTTLSRSPAVDHFNATLLLKAKKPAVDPQGELNWHAFVEPHSWIFASQRSNCISGRKKEGKTRVCHQAQHLLDA</sequence>
<dbReference type="VEuPathDB" id="FungiDB:CIHG_09198"/>